<feature type="non-terminal residue" evidence="1">
    <location>
        <position position="1"/>
    </location>
</feature>
<reference evidence="1 2" key="1">
    <citation type="journal article" date="2020" name="Cell">
        <title>Large-Scale Comparative Analyses of Tick Genomes Elucidate Their Genetic Diversity and Vector Capacities.</title>
        <authorList>
            <consortium name="Tick Genome and Microbiome Consortium (TIGMIC)"/>
            <person name="Jia N."/>
            <person name="Wang J."/>
            <person name="Shi W."/>
            <person name="Du L."/>
            <person name="Sun Y."/>
            <person name="Zhan W."/>
            <person name="Jiang J.F."/>
            <person name="Wang Q."/>
            <person name="Zhang B."/>
            <person name="Ji P."/>
            <person name="Bell-Sakyi L."/>
            <person name="Cui X.M."/>
            <person name="Yuan T.T."/>
            <person name="Jiang B.G."/>
            <person name="Yang W.F."/>
            <person name="Lam T.T."/>
            <person name="Chang Q.C."/>
            <person name="Ding S.J."/>
            <person name="Wang X.J."/>
            <person name="Zhu J.G."/>
            <person name="Ruan X.D."/>
            <person name="Zhao L."/>
            <person name="Wei J.T."/>
            <person name="Ye R.Z."/>
            <person name="Que T.C."/>
            <person name="Du C.H."/>
            <person name="Zhou Y.H."/>
            <person name="Cheng J.X."/>
            <person name="Dai P.F."/>
            <person name="Guo W.B."/>
            <person name="Han X.H."/>
            <person name="Huang E.J."/>
            <person name="Li L.F."/>
            <person name="Wei W."/>
            <person name="Gao Y.C."/>
            <person name="Liu J.Z."/>
            <person name="Shao H.Z."/>
            <person name="Wang X."/>
            <person name="Wang C.C."/>
            <person name="Yang T.C."/>
            <person name="Huo Q.B."/>
            <person name="Li W."/>
            <person name="Chen H.Y."/>
            <person name="Chen S.E."/>
            <person name="Zhou L.G."/>
            <person name="Ni X.B."/>
            <person name="Tian J.H."/>
            <person name="Sheng Y."/>
            <person name="Liu T."/>
            <person name="Pan Y.S."/>
            <person name="Xia L.Y."/>
            <person name="Li J."/>
            <person name="Zhao F."/>
            <person name="Cao W.C."/>
        </authorList>
    </citation>
    <scope>NUCLEOTIDE SEQUENCE [LARGE SCALE GENOMIC DNA]</scope>
    <source>
        <strain evidence="1">Iper-2018</strain>
    </source>
</reference>
<proteinExistence type="predicted"/>
<evidence type="ECO:0000313" key="2">
    <source>
        <dbReference type="Proteomes" id="UP000805193"/>
    </source>
</evidence>
<keyword evidence="2" id="KW-1185">Reference proteome</keyword>
<comment type="caution">
    <text evidence="1">The sequence shown here is derived from an EMBL/GenBank/DDBJ whole genome shotgun (WGS) entry which is preliminary data.</text>
</comment>
<dbReference type="EMBL" id="JABSTQ010010776">
    <property type="protein sequence ID" value="KAG0418024.1"/>
    <property type="molecule type" value="Genomic_DNA"/>
</dbReference>
<gene>
    <name evidence="1" type="ORF">HPB47_005173</name>
</gene>
<name>A0AC60PEJ7_IXOPE</name>
<accession>A0AC60PEJ7</accession>
<evidence type="ECO:0000313" key="1">
    <source>
        <dbReference type="EMBL" id="KAG0418024.1"/>
    </source>
</evidence>
<dbReference type="Proteomes" id="UP000805193">
    <property type="component" value="Unassembled WGS sequence"/>
</dbReference>
<sequence length="69" mass="7246">EKKVEEGLGSPIGSDAEVKLVRSVAPNKDMMRVTFDVPSEVLLGDVGSPPTKRSKLEQGETDGTVSCGS</sequence>
<protein>
    <submittedName>
        <fullName evidence="1">Uncharacterized protein</fullName>
    </submittedName>
</protein>
<organism evidence="1 2">
    <name type="scientific">Ixodes persulcatus</name>
    <name type="common">Taiga tick</name>
    <dbReference type="NCBI Taxonomy" id="34615"/>
    <lineage>
        <taxon>Eukaryota</taxon>
        <taxon>Metazoa</taxon>
        <taxon>Ecdysozoa</taxon>
        <taxon>Arthropoda</taxon>
        <taxon>Chelicerata</taxon>
        <taxon>Arachnida</taxon>
        <taxon>Acari</taxon>
        <taxon>Parasitiformes</taxon>
        <taxon>Ixodida</taxon>
        <taxon>Ixodoidea</taxon>
        <taxon>Ixodidae</taxon>
        <taxon>Ixodinae</taxon>
        <taxon>Ixodes</taxon>
    </lineage>
</organism>